<sequence>MQDYGIVGIHGMEDRKRLFQLIQMLKSKFPNLDHTPPAPLPPPASREQQGLYKPTSLNNLSPAGANYPSQPIRHDLAESSLRRTASTGRLRPPSTPFQGDIYSEETAYEDQPRAPRFKKSVNTLNAYGVPLNAPGAQSAVKTGLVSSLTDRIRVCVRKRPLNSKELKKNEADIARVTGRRTVNIDEPKVKVDLTRYIEQHEFVFDEAFDAHCTNDDVYRRTAFPLVEYVFNGGKATCFAYGQTGSGKTFTMLDEKDGLYVKAGRDIFATIRQPQFSHLACWGSFYEIYQGHLYDLLNARKRLFAREDGKQQVCIAGLTEHEISDVEQLMGIFEFGNNARSTGATGANADSSRSHAIFQLVLRDKKKTVGKLSFIDLAGSERGADRGETDKQTRMEGSEINKSLLALKECIRALDLDSKHTPFRQSKLTQVLKDSFIGNSRTCMIATISPNMSNSEHTLNTLRYADRVKELKGDSHVADDRATDNSNVYNQGHHEVENPLSDTDIGYSDVDDDFLLGDDPHKDAHPIIMSSDEEDFAHQQPTRTRPLASVLATKDKPPAPATAATSVPGYNTRSRAAAQQPPATTGKASPASSSLPVPSSSASPPPATATAAAKPPPPSSQLREVQNEHAPLDAATFIRQHREHIRDMTETSRTESRLLVSLTMRQDDTLAGERVPTDSSFEQYVRELDEVMQRKLKNVLEVSDMVREVLSRFEK</sequence>
<keyword evidence="1 7" id="KW-0493">Microtubule</keyword>
<keyword evidence="4 6" id="KW-0505">Motor protein</keyword>
<dbReference type="InterPro" id="IPR027417">
    <property type="entry name" value="P-loop_NTPase"/>
</dbReference>
<feature type="region of interest" description="Disordered" evidence="8">
    <location>
        <begin position="477"/>
        <end position="502"/>
    </location>
</feature>
<keyword evidence="3 6" id="KW-0067">ATP-binding</keyword>
<dbReference type="CDD" id="cd01367">
    <property type="entry name" value="KISc_KIF2_like"/>
    <property type="match status" value="1"/>
</dbReference>
<evidence type="ECO:0000256" key="7">
    <source>
        <dbReference type="RuleBase" id="RU000394"/>
    </source>
</evidence>
<reference evidence="10" key="1">
    <citation type="submission" date="2020-05" db="EMBL/GenBank/DDBJ databases">
        <title>Phylogenomic resolution of chytrid fungi.</title>
        <authorList>
            <person name="Stajich J.E."/>
            <person name="Amses K."/>
            <person name="Simmons R."/>
            <person name="Seto K."/>
            <person name="Myers J."/>
            <person name="Bonds A."/>
            <person name="Quandt C.A."/>
            <person name="Barry K."/>
            <person name="Liu P."/>
            <person name="Grigoriev I."/>
            <person name="Longcore J.E."/>
            <person name="James T.Y."/>
        </authorList>
    </citation>
    <scope>NUCLEOTIDE SEQUENCE</scope>
    <source>
        <strain evidence="10">JEL0379</strain>
    </source>
</reference>
<accession>A0AAD5TLL1</accession>
<dbReference type="Pfam" id="PF00225">
    <property type="entry name" value="Kinesin"/>
    <property type="match status" value="1"/>
</dbReference>
<dbReference type="GO" id="GO:0003777">
    <property type="term" value="F:microtubule motor activity"/>
    <property type="evidence" value="ECO:0007669"/>
    <property type="project" value="InterPro"/>
</dbReference>
<dbReference type="GO" id="GO:0005874">
    <property type="term" value="C:microtubule"/>
    <property type="evidence" value="ECO:0007669"/>
    <property type="project" value="UniProtKB-KW"/>
</dbReference>
<feature type="domain" description="Kinesin motor" evidence="9">
    <location>
        <begin position="151"/>
        <end position="470"/>
    </location>
</feature>
<dbReference type="Gene3D" id="3.40.850.10">
    <property type="entry name" value="Kinesin motor domain"/>
    <property type="match status" value="1"/>
</dbReference>
<gene>
    <name evidence="10" type="primary">KIF24</name>
    <name evidence="10" type="ORF">HDU87_003772</name>
</gene>
<dbReference type="PANTHER" id="PTHR47971">
    <property type="entry name" value="KINESIN-RELATED PROTEIN 6"/>
    <property type="match status" value="1"/>
</dbReference>
<dbReference type="FunFam" id="3.40.850.10:FF:000012">
    <property type="entry name" value="Kinesin-like protein"/>
    <property type="match status" value="1"/>
</dbReference>
<comment type="similarity">
    <text evidence="5">Belongs to the TRAFAC class myosin-kinesin ATPase superfamily. Kinesin family. KIN-13 subfamily.</text>
</comment>
<dbReference type="PROSITE" id="PS50067">
    <property type="entry name" value="KINESIN_MOTOR_2"/>
    <property type="match status" value="1"/>
</dbReference>
<dbReference type="PROSITE" id="PS00411">
    <property type="entry name" value="KINESIN_MOTOR_1"/>
    <property type="match status" value="1"/>
</dbReference>
<proteinExistence type="inferred from homology"/>
<feature type="region of interest" description="Disordered" evidence="8">
    <location>
        <begin position="30"/>
        <end position="50"/>
    </location>
</feature>
<dbReference type="SUPFAM" id="SSF52540">
    <property type="entry name" value="P-loop containing nucleoside triphosphate hydrolases"/>
    <property type="match status" value="1"/>
</dbReference>
<organism evidence="10 11">
    <name type="scientific">Geranomyces variabilis</name>
    <dbReference type="NCBI Taxonomy" id="109894"/>
    <lineage>
        <taxon>Eukaryota</taxon>
        <taxon>Fungi</taxon>
        <taxon>Fungi incertae sedis</taxon>
        <taxon>Chytridiomycota</taxon>
        <taxon>Chytridiomycota incertae sedis</taxon>
        <taxon>Chytridiomycetes</taxon>
        <taxon>Spizellomycetales</taxon>
        <taxon>Powellomycetaceae</taxon>
        <taxon>Geranomyces</taxon>
    </lineage>
</organism>
<dbReference type="InterPro" id="IPR019821">
    <property type="entry name" value="Kinesin_motor_CS"/>
</dbReference>
<evidence type="ECO:0000256" key="2">
    <source>
        <dbReference type="ARBA" id="ARBA00022741"/>
    </source>
</evidence>
<evidence type="ECO:0000256" key="8">
    <source>
        <dbReference type="SAM" id="MobiDB-lite"/>
    </source>
</evidence>
<evidence type="ECO:0000313" key="10">
    <source>
        <dbReference type="EMBL" id="KAJ3178220.1"/>
    </source>
</evidence>
<keyword evidence="11" id="KW-1185">Reference proteome</keyword>
<dbReference type="Proteomes" id="UP001212152">
    <property type="component" value="Unassembled WGS sequence"/>
</dbReference>
<evidence type="ECO:0000259" key="9">
    <source>
        <dbReference type="PROSITE" id="PS50067"/>
    </source>
</evidence>
<dbReference type="GO" id="GO:0007019">
    <property type="term" value="P:microtubule depolymerization"/>
    <property type="evidence" value="ECO:0007669"/>
    <property type="project" value="TreeGrafter"/>
</dbReference>
<name>A0AAD5TLL1_9FUNG</name>
<evidence type="ECO:0000256" key="1">
    <source>
        <dbReference type="ARBA" id="ARBA00022701"/>
    </source>
</evidence>
<dbReference type="SMART" id="SM00129">
    <property type="entry name" value="KISc"/>
    <property type="match status" value="1"/>
</dbReference>
<keyword evidence="2 6" id="KW-0547">Nucleotide-binding</keyword>
<dbReference type="GO" id="GO:0008017">
    <property type="term" value="F:microtubule binding"/>
    <property type="evidence" value="ECO:0007669"/>
    <property type="project" value="InterPro"/>
</dbReference>
<protein>
    <recommendedName>
        <fullName evidence="7">Kinesin-like protein</fullName>
    </recommendedName>
</protein>
<dbReference type="GO" id="GO:0007018">
    <property type="term" value="P:microtubule-based movement"/>
    <property type="evidence" value="ECO:0007669"/>
    <property type="project" value="InterPro"/>
</dbReference>
<dbReference type="InterPro" id="IPR001752">
    <property type="entry name" value="Kinesin_motor_dom"/>
</dbReference>
<comment type="caution">
    <text evidence="10">The sequence shown here is derived from an EMBL/GenBank/DDBJ whole genome shotgun (WGS) entry which is preliminary data.</text>
</comment>
<dbReference type="GO" id="GO:0005524">
    <property type="term" value="F:ATP binding"/>
    <property type="evidence" value="ECO:0007669"/>
    <property type="project" value="UniProtKB-UniRule"/>
</dbReference>
<evidence type="ECO:0000256" key="6">
    <source>
        <dbReference type="PROSITE-ProRule" id="PRU00283"/>
    </source>
</evidence>
<dbReference type="AlphaFoldDB" id="A0AAD5TLL1"/>
<feature type="compositionally biased region" description="Low complexity" evidence="8">
    <location>
        <begin position="587"/>
        <end position="612"/>
    </location>
</feature>
<dbReference type="InterPro" id="IPR036961">
    <property type="entry name" value="Kinesin_motor_dom_sf"/>
</dbReference>
<evidence type="ECO:0000256" key="3">
    <source>
        <dbReference type="ARBA" id="ARBA00022840"/>
    </source>
</evidence>
<dbReference type="PANTHER" id="PTHR47971:SF20">
    <property type="entry name" value="KINESIN-LIKE PROTEIN KIF24"/>
    <property type="match status" value="1"/>
</dbReference>
<feature type="region of interest" description="Disordered" evidence="8">
    <location>
        <begin position="531"/>
        <end position="624"/>
    </location>
</feature>
<evidence type="ECO:0000313" key="11">
    <source>
        <dbReference type="Proteomes" id="UP001212152"/>
    </source>
</evidence>
<dbReference type="EMBL" id="JADGJQ010000028">
    <property type="protein sequence ID" value="KAJ3178220.1"/>
    <property type="molecule type" value="Genomic_DNA"/>
</dbReference>
<evidence type="ECO:0000256" key="5">
    <source>
        <dbReference type="ARBA" id="ARBA00061030"/>
    </source>
</evidence>
<feature type="binding site" evidence="6">
    <location>
        <begin position="241"/>
        <end position="248"/>
    </location>
    <ligand>
        <name>ATP</name>
        <dbReference type="ChEBI" id="CHEBI:30616"/>
    </ligand>
</feature>
<evidence type="ECO:0000256" key="4">
    <source>
        <dbReference type="ARBA" id="ARBA00023175"/>
    </source>
</evidence>
<dbReference type="InterPro" id="IPR027640">
    <property type="entry name" value="Kinesin-like_fam"/>
</dbReference>
<dbReference type="PRINTS" id="PR00380">
    <property type="entry name" value="KINESINHEAVY"/>
</dbReference>